<name>A0A8J2U6S6_9BACT</name>
<feature type="domain" description="Gfo/Idh/MocA-like oxidoreductase bacterial type C-terminal" evidence="2">
    <location>
        <begin position="215"/>
        <end position="266"/>
    </location>
</feature>
<reference evidence="3" key="1">
    <citation type="journal article" date="2014" name="Int. J. Syst. Evol. Microbiol.">
        <title>Complete genome sequence of Corynebacterium casei LMG S-19264T (=DSM 44701T), isolated from a smear-ripened cheese.</title>
        <authorList>
            <consortium name="US DOE Joint Genome Institute (JGI-PGF)"/>
            <person name="Walter F."/>
            <person name="Albersmeier A."/>
            <person name="Kalinowski J."/>
            <person name="Ruckert C."/>
        </authorList>
    </citation>
    <scope>NUCLEOTIDE SEQUENCE</scope>
    <source>
        <strain evidence="3">CGMCC 1.15448</strain>
    </source>
</reference>
<reference evidence="3" key="2">
    <citation type="submission" date="2020-09" db="EMBL/GenBank/DDBJ databases">
        <authorList>
            <person name="Sun Q."/>
            <person name="Zhou Y."/>
        </authorList>
    </citation>
    <scope>NUCLEOTIDE SEQUENCE</scope>
    <source>
        <strain evidence="3">CGMCC 1.15448</strain>
    </source>
</reference>
<dbReference type="SUPFAM" id="SSF51735">
    <property type="entry name" value="NAD(P)-binding Rossmann-fold domains"/>
    <property type="match status" value="1"/>
</dbReference>
<evidence type="ECO:0000259" key="1">
    <source>
        <dbReference type="Pfam" id="PF01408"/>
    </source>
</evidence>
<dbReference type="Gene3D" id="3.40.50.720">
    <property type="entry name" value="NAD(P)-binding Rossmann-like Domain"/>
    <property type="match status" value="1"/>
</dbReference>
<dbReference type="PANTHER" id="PTHR43818">
    <property type="entry name" value="BCDNA.GH03377"/>
    <property type="match status" value="1"/>
</dbReference>
<dbReference type="Pfam" id="PF01408">
    <property type="entry name" value="GFO_IDH_MocA"/>
    <property type="match status" value="1"/>
</dbReference>
<dbReference type="InterPro" id="IPR006311">
    <property type="entry name" value="TAT_signal"/>
</dbReference>
<feature type="domain" description="Gfo/Idh/MocA-like oxidoreductase N-terminal" evidence="1">
    <location>
        <begin position="50"/>
        <end position="169"/>
    </location>
</feature>
<dbReference type="SUPFAM" id="SSF55347">
    <property type="entry name" value="Glyceraldehyde-3-phosphate dehydrogenase-like, C-terminal domain"/>
    <property type="match status" value="1"/>
</dbReference>
<dbReference type="InterPro" id="IPR050463">
    <property type="entry name" value="Gfo/Idh/MocA_oxidrdct_glycsds"/>
</dbReference>
<dbReference type="InterPro" id="IPR000683">
    <property type="entry name" value="Gfo/Idh/MocA-like_OxRdtase_N"/>
</dbReference>
<dbReference type="Proteomes" id="UP000607559">
    <property type="component" value="Unassembled WGS sequence"/>
</dbReference>
<comment type="caution">
    <text evidence="3">The sequence shown here is derived from an EMBL/GenBank/DDBJ whole genome shotgun (WGS) entry which is preliminary data.</text>
</comment>
<keyword evidence="4" id="KW-1185">Reference proteome</keyword>
<dbReference type="GO" id="GO:0000166">
    <property type="term" value="F:nucleotide binding"/>
    <property type="evidence" value="ECO:0007669"/>
    <property type="project" value="InterPro"/>
</dbReference>
<protein>
    <submittedName>
        <fullName evidence="3">Dehydrogenase</fullName>
    </submittedName>
</protein>
<dbReference type="InterPro" id="IPR043906">
    <property type="entry name" value="Gfo/Idh/MocA_OxRdtase_bact_C"/>
</dbReference>
<accession>A0A8J2U6S6</accession>
<evidence type="ECO:0000259" key="2">
    <source>
        <dbReference type="Pfam" id="PF19051"/>
    </source>
</evidence>
<organism evidence="3 4">
    <name type="scientific">Puia dinghuensis</name>
    <dbReference type="NCBI Taxonomy" id="1792502"/>
    <lineage>
        <taxon>Bacteria</taxon>
        <taxon>Pseudomonadati</taxon>
        <taxon>Bacteroidota</taxon>
        <taxon>Chitinophagia</taxon>
        <taxon>Chitinophagales</taxon>
        <taxon>Chitinophagaceae</taxon>
        <taxon>Puia</taxon>
    </lineage>
</organism>
<dbReference type="InterPro" id="IPR036291">
    <property type="entry name" value="NAD(P)-bd_dom_sf"/>
</dbReference>
<dbReference type="AlphaFoldDB" id="A0A8J2U6S6"/>
<gene>
    <name evidence="3" type="ORF">GCM10011511_02560</name>
</gene>
<dbReference type="PANTHER" id="PTHR43818:SF10">
    <property type="entry name" value="NADH-DEPENDENT DEHYDROGENASE-RELATED"/>
    <property type="match status" value="1"/>
</dbReference>
<proteinExistence type="predicted"/>
<dbReference type="RefSeq" id="WP_188927729.1">
    <property type="nucleotide sequence ID" value="NZ_BMJC01000001.1"/>
</dbReference>
<evidence type="ECO:0000313" key="4">
    <source>
        <dbReference type="Proteomes" id="UP000607559"/>
    </source>
</evidence>
<dbReference type="Pfam" id="PF19051">
    <property type="entry name" value="GFO_IDH_MocA_C2"/>
    <property type="match status" value="1"/>
</dbReference>
<dbReference type="Gene3D" id="3.30.360.10">
    <property type="entry name" value="Dihydrodipicolinate Reductase, domain 2"/>
    <property type="match status" value="1"/>
</dbReference>
<sequence length="479" mass="53070">MSQKKNLIPGKLQASRREFLRGTAMAATGFFIVPRHVLGRGFLAPSDRLTVAAIGAGGKGHDDLRNFYGSGKVDVAYLCDVDDRQAANSIKEYPKAKYYKDFREMLDKEHKHFDAVSVSTPDNIHAVAAIAAMQLNKHVYVQKPMTHDIYEARMLTEAAKRYKVVAQMGNQGSSGDGVRLMQEWYNAGLIGDATAIHVWTNRPVWPQGLAKPTGTETIPTELNWDLWQGPAQADDYHKAYLPFNWRGWWAYGTGALGDMGCHLIDPPFKTVGLGYPNAVECSVASTYEVMWNPVFHPESCPVSSYVKMNFPGKPGKPDVALHWMDGGIRPVRPDELGADEPMGNSDGGAIITGTKGKIMCSCYGADPKLLPTSRMSEAANVPQTLARVPEGHYVQWVNACIAGYGQKQLSSPFEYAGPLTETILMGNLALRSYMIKDANGHFPGRKKLLWDAENMKITNFDEANQFVKREYRQGWKLGM</sequence>
<dbReference type="PROSITE" id="PS51318">
    <property type="entry name" value="TAT"/>
    <property type="match status" value="1"/>
</dbReference>
<dbReference type="EMBL" id="BMJC01000001">
    <property type="protein sequence ID" value="GGA83026.1"/>
    <property type="molecule type" value="Genomic_DNA"/>
</dbReference>
<evidence type="ECO:0000313" key="3">
    <source>
        <dbReference type="EMBL" id="GGA83026.1"/>
    </source>
</evidence>